<reference evidence="4 5" key="1">
    <citation type="journal article" date="2015" name="Geomicrobiol. J.">
        <title>Caldisalinibacter kiritimatiensis gen. nov., sp. nov., a moderately thermohalophilic thiosulfate-reducing bacterium from a hypersaline microbial mat.</title>
        <authorList>
            <person name="Ben Hania W."/>
            <person name="Joseph M."/>
            <person name="Fiebig A."/>
            <person name="Bunk B."/>
            <person name="Klenk H.-P."/>
            <person name="Fardeau M.-L."/>
            <person name="Spring S."/>
        </authorList>
    </citation>
    <scope>NUCLEOTIDE SEQUENCE [LARGE SCALE GENOMIC DNA]</scope>
    <source>
        <strain evidence="4 5">L21-TH-D2</strain>
    </source>
</reference>
<evidence type="ECO:0000256" key="2">
    <source>
        <dbReference type="HAMAP-Rule" id="MF_01940"/>
    </source>
</evidence>
<dbReference type="AlphaFoldDB" id="R1CH95"/>
<evidence type="ECO:0000313" key="5">
    <source>
        <dbReference type="Proteomes" id="UP000013378"/>
    </source>
</evidence>
<dbReference type="EMBL" id="ARZA01000040">
    <property type="protein sequence ID" value="EOD01665.1"/>
    <property type="molecule type" value="Genomic_DNA"/>
</dbReference>
<comment type="function">
    <text evidence="2">Hydrolyzes RNA 2',3'-cyclic phosphodiester to an RNA 2'-phosphomonoester.</text>
</comment>
<comment type="similarity">
    <text evidence="2">Belongs to the 2H phosphoesterase superfamily. ThpR family.</text>
</comment>
<evidence type="ECO:0000313" key="4">
    <source>
        <dbReference type="EMBL" id="EOD01665.1"/>
    </source>
</evidence>
<dbReference type="InterPro" id="IPR009097">
    <property type="entry name" value="Cyclic_Pdiesterase"/>
</dbReference>
<dbReference type="RefSeq" id="WP_006307089.1">
    <property type="nucleotide sequence ID" value="NZ_ARZA01000040.1"/>
</dbReference>
<name>R1CH95_9FIRM</name>
<feature type="short sequence motif" description="HXTX 1" evidence="2">
    <location>
        <begin position="40"/>
        <end position="43"/>
    </location>
</feature>
<dbReference type="Pfam" id="PF02834">
    <property type="entry name" value="LigT_PEase"/>
    <property type="match status" value="2"/>
</dbReference>
<evidence type="ECO:0000256" key="1">
    <source>
        <dbReference type="ARBA" id="ARBA00022801"/>
    </source>
</evidence>
<dbReference type="EC" id="3.1.4.58" evidence="2"/>
<dbReference type="Gene3D" id="3.90.1140.10">
    <property type="entry name" value="Cyclic phosphodiesterase"/>
    <property type="match status" value="1"/>
</dbReference>
<organism evidence="4 5">
    <name type="scientific">Caldisalinibacter kiritimatiensis</name>
    <dbReference type="NCBI Taxonomy" id="1304284"/>
    <lineage>
        <taxon>Bacteria</taxon>
        <taxon>Bacillati</taxon>
        <taxon>Bacillota</taxon>
        <taxon>Tissierellia</taxon>
        <taxon>Tissierellales</taxon>
        <taxon>Thermohalobacteraceae</taxon>
        <taxon>Caldisalinibacter</taxon>
    </lineage>
</organism>
<dbReference type="GO" id="GO:0016874">
    <property type="term" value="F:ligase activity"/>
    <property type="evidence" value="ECO:0007669"/>
    <property type="project" value="UniProtKB-KW"/>
</dbReference>
<comment type="catalytic activity">
    <reaction evidence="2">
        <text>a 3'-end 2',3'-cyclophospho-ribonucleotide-RNA + H2O = a 3'-end 2'-phospho-ribonucleotide-RNA + H(+)</text>
        <dbReference type="Rhea" id="RHEA:11828"/>
        <dbReference type="Rhea" id="RHEA-COMP:10464"/>
        <dbReference type="Rhea" id="RHEA-COMP:17353"/>
        <dbReference type="ChEBI" id="CHEBI:15377"/>
        <dbReference type="ChEBI" id="CHEBI:15378"/>
        <dbReference type="ChEBI" id="CHEBI:83064"/>
        <dbReference type="ChEBI" id="CHEBI:173113"/>
        <dbReference type="EC" id="3.1.4.58"/>
    </reaction>
</comment>
<feature type="domain" description="Phosphoesterase HXTX" evidence="3">
    <location>
        <begin position="97"/>
        <end position="173"/>
    </location>
</feature>
<feature type="domain" description="Phosphoesterase HXTX" evidence="3">
    <location>
        <begin position="10"/>
        <end position="91"/>
    </location>
</feature>
<dbReference type="OrthoDB" id="9789350at2"/>
<accession>R1CH95</accession>
<dbReference type="PANTHER" id="PTHR35561">
    <property type="entry name" value="RNA 2',3'-CYCLIC PHOSPHODIESTERASE"/>
    <property type="match status" value="1"/>
</dbReference>
<proteinExistence type="inferred from homology"/>
<feature type="active site" description="Proton acceptor" evidence="2">
    <location>
        <position position="127"/>
    </location>
</feature>
<evidence type="ECO:0000259" key="3">
    <source>
        <dbReference type="Pfam" id="PF02834"/>
    </source>
</evidence>
<protein>
    <recommendedName>
        <fullName evidence="2">RNA 2',3'-cyclic phosphodiesterase</fullName>
        <shortName evidence="2">RNA 2',3'-CPDase</shortName>
        <ecNumber evidence="2">3.1.4.58</ecNumber>
    </recommendedName>
</protein>
<keyword evidence="4" id="KW-0436">Ligase</keyword>
<dbReference type="STRING" id="1304284.L21TH_0271"/>
<dbReference type="NCBIfam" id="TIGR02258">
    <property type="entry name" value="2_5_ligase"/>
    <property type="match status" value="1"/>
</dbReference>
<dbReference type="GO" id="GO:0008664">
    <property type="term" value="F:RNA 2',3'-cyclic 3'-phosphodiesterase activity"/>
    <property type="evidence" value="ECO:0007669"/>
    <property type="project" value="UniProtKB-EC"/>
</dbReference>
<dbReference type="PANTHER" id="PTHR35561:SF1">
    <property type="entry name" value="RNA 2',3'-CYCLIC PHOSPHODIESTERASE"/>
    <property type="match status" value="1"/>
</dbReference>
<comment type="caution">
    <text evidence="4">The sequence shown here is derived from an EMBL/GenBank/DDBJ whole genome shotgun (WGS) entry which is preliminary data.</text>
</comment>
<dbReference type="PATRIC" id="fig|1304284.3.peg.265"/>
<dbReference type="HAMAP" id="MF_01940">
    <property type="entry name" value="RNA_CPDase"/>
    <property type="match status" value="1"/>
</dbReference>
<dbReference type="GO" id="GO:0004113">
    <property type="term" value="F:2',3'-cyclic-nucleotide 3'-phosphodiesterase activity"/>
    <property type="evidence" value="ECO:0007669"/>
    <property type="project" value="InterPro"/>
</dbReference>
<keyword evidence="1 2" id="KW-0378">Hydrolase</keyword>
<dbReference type="Proteomes" id="UP000013378">
    <property type="component" value="Unassembled WGS sequence"/>
</dbReference>
<feature type="short sequence motif" description="HXTX 2" evidence="2">
    <location>
        <begin position="127"/>
        <end position="130"/>
    </location>
</feature>
<dbReference type="InterPro" id="IPR014051">
    <property type="entry name" value="Phosphoesterase_HXTX"/>
</dbReference>
<keyword evidence="5" id="KW-1185">Reference proteome</keyword>
<gene>
    <name evidence="4" type="ORF">L21TH_0271</name>
</gene>
<dbReference type="InterPro" id="IPR004175">
    <property type="entry name" value="RNA_CPDase"/>
</dbReference>
<dbReference type="SUPFAM" id="SSF55144">
    <property type="entry name" value="LigT-like"/>
    <property type="match status" value="1"/>
</dbReference>
<feature type="active site" description="Proton donor" evidence="2">
    <location>
        <position position="40"/>
    </location>
</feature>
<dbReference type="eggNOG" id="COG1514">
    <property type="taxonomic scope" value="Bacteria"/>
</dbReference>
<sequence>MRTFIALKFNRQLKNKLGEIQKELKKSSIKGRWVYIDNFHLTLKFLGEIHPAQVKKIESCLRFIANRNEKVNLSLTNLGIFPGKRDFRVVWLGVKGETNKLNNIHREVESYLNDIGFRRDNRQFRPHITLGRNIFLNKNFNEVKKQVGAFTNYNFTLDTIELMKSELIDGKRIYTPLVSFNLKDK</sequence>